<sequence length="201" mass="23418">MTTFSHPPLFVGKHISIRHITPTDASLYHNWLQNPGFLAYKPYLKRLCPTPVQLVAYLAMQAQSNPRTEFEVLVMQQTTQTPIGIISLSSIDEFNQKAEFSAGFISGYGTRCIWEAIHACIALSFAHFKLHKLIFYVTPNNHRVLKIMQRYGFIHEGYFKEEILVDDKQRVDLHRFALMSRDWQHHLHQHLNRIVPINTFS</sequence>
<reference evidence="2 3" key="1">
    <citation type="journal article" date="2016" name="Front. Microbiol.">
        <title>Single-Cell (Meta-)Genomics of a Dimorphic Candidatus Thiomargarita nelsonii Reveals Genomic Plasticity.</title>
        <authorList>
            <person name="Flood B.E."/>
            <person name="Fliss P."/>
            <person name="Jones D.S."/>
            <person name="Dick G.J."/>
            <person name="Jain S."/>
            <person name="Kaster A.K."/>
            <person name="Winkel M."/>
            <person name="Mussmann M."/>
            <person name="Bailey J."/>
        </authorList>
    </citation>
    <scope>NUCLEOTIDE SEQUENCE [LARGE SCALE GENOMIC DNA]</scope>
    <source>
        <strain evidence="2">Hydrate Ridge</strain>
    </source>
</reference>
<dbReference type="EMBL" id="JSZA02000374">
    <property type="protein sequence ID" value="KHD05062.2"/>
    <property type="molecule type" value="Genomic_DNA"/>
</dbReference>
<dbReference type="SUPFAM" id="SSF55729">
    <property type="entry name" value="Acyl-CoA N-acyltransferases (Nat)"/>
    <property type="match status" value="1"/>
</dbReference>
<evidence type="ECO:0000313" key="2">
    <source>
        <dbReference type="EMBL" id="KHD05062.2"/>
    </source>
</evidence>
<name>A0A0A6P3P6_9GAMM</name>
<protein>
    <recommendedName>
        <fullName evidence="1">N-acetyltransferase domain-containing protein</fullName>
    </recommendedName>
</protein>
<dbReference type="AlphaFoldDB" id="A0A0A6P3P6"/>
<comment type="caution">
    <text evidence="2">The sequence shown here is derived from an EMBL/GenBank/DDBJ whole genome shotgun (WGS) entry which is preliminary data.</text>
</comment>
<evidence type="ECO:0000313" key="3">
    <source>
        <dbReference type="Proteomes" id="UP000030428"/>
    </source>
</evidence>
<dbReference type="GO" id="GO:0016747">
    <property type="term" value="F:acyltransferase activity, transferring groups other than amino-acyl groups"/>
    <property type="evidence" value="ECO:0007669"/>
    <property type="project" value="InterPro"/>
</dbReference>
<dbReference type="Gene3D" id="3.40.630.30">
    <property type="match status" value="1"/>
</dbReference>
<gene>
    <name evidence="2" type="ORF">PN36_33945</name>
</gene>
<evidence type="ECO:0000259" key="1">
    <source>
        <dbReference type="Pfam" id="PF13302"/>
    </source>
</evidence>
<keyword evidence="3" id="KW-1185">Reference proteome</keyword>
<dbReference type="InterPro" id="IPR000182">
    <property type="entry name" value="GNAT_dom"/>
</dbReference>
<dbReference type="Proteomes" id="UP000030428">
    <property type="component" value="Unassembled WGS sequence"/>
</dbReference>
<accession>A0A0A6P3P6</accession>
<organism evidence="2 3">
    <name type="scientific">Candidatus Thiomargarita nelsonii</name>
    <dbReference type="NCBI Taxonomy" id="1003181"/>
    <lineage>
        <taxon>Bacteria</taxon>
        <taxon>Pseudomonadati</taxon>
        <taxon>Pseudomonadota</taxon>
        <taxon>Gammaproteobacteria</taxon>
        <taxon>Thiotrichales</taxon>
        <taxon>Thiotrichaceae</taxon>
        <taxon>Thiomargarita</taxon>
    </lineage>
</organism>
<dbReference type="PANTHER" id="PTHR43415:SF3">
    <property type="entry name" value="GNAT-FAMILY ACETYLTRANSFERASE"/>
    <property type="match status" value="1"/>
</dbReference>
<proteinExistence type="predicted"/>
<dbReference type="PANTHER" id="PTHR43415">
    <property type="entry name" value="SPERMIDINE N(1)-ACETYLTRANSFERASE"/>
    <property type="match status" value="1"/>
</dbReference>
<dbReference type="Pfam" id="PF13302">
    <property type="entry name" value="Acetyltransf_3"/>
    <property type="match status" value="1"/>
</dbReference>
<feature type="domain" description="N-acetyltransferase" evidence="1">
    <location>
        <begin position="16"/>
        <end position="153"/>
    </location>
</feature>
<dbReference type="InterPro" id="IPR016181">
    <property type="entry name" value="Acyl_CoA_acyltransferase"/>
</dbReference>